<gene>
    <name evidence="1" type="ORF">SMTD_LOCUS15009</name>
</gene>
<keyword evidence="2" id="KW-1185">Reference proteome</keyword>
<evidence type="ECO:0000313" key="1">
    <source>
        <dbReference type="EMBL" id="VDP67451.1"/>
    </source>
</evidence>
<reference evidence="1 2" key="1">
    <citation type="submission" date="2018-11" db="EMBL/GenBank/DDBJ databases">
        <authorList>
            <consortium name="Pathogen Informatics"/>
        </authorList>
    </citation>
    <scope>NUCLEOTIDE SEQUENCE [LARGE SCALE GENOMIC DNA]</scope>
    <source>
        <strain>Denwood</strain>
        <strain evidence="2">Zambia</strain>
    </source>
</reference>
<organism evidence="1 2">
    <name type="scientific">Schistosoma mattheei</name>
    <dbReference type="NCBI Taxonomy" id="31246"/>
    <lineage>
        <taxon>Eukaryota</taxon>
        <taxon>Metazoa</taxon>
        <taxon>Spiralia</taxon>
        <taxon>Lophotrochozoa</taxon>
        <taxon>Platyhelminthes</taxon>
        <taxon>Trematoda</taxon>
        <taxon>Digenea</taxon>
        <taxon>Strigeidida</taxon>
        <taxon>Schistosomatoidea</taxon>
        <taxon>Schistosomatidae</taxon>
        <taxon>Schistosoma</taxon>
    </lineage>
</organism>
<dbReference type="EMBL" id="UZAL01035328">
    <property type="protein sequence ID" value="VDP67451.1"/>
    <property type="molecule type" value="Genomic_DNA"/>
</dbReference>
<accession>A0A183PKX3</accession>
<proteinExistence type="predicted"/>
<dbReference type="Proteomes" id="UP000269396">
    <property type="component" value="Unassembled WGS sequence"/>
</dbReference>
<protein>
    <submittedName>
        <fullName evidence="1">Uncharacterized protein</fullName>
    </submittedName>
</protein>
<evidence type="ECO:0000313" key="2">
    <source>
        <dbReference type="Proteomes" id="UP000269396"/>
    </source>
</evidence>
<dbReference type="AlphaFoldDB" id="A0A183PKX3"/>
<name>A0A183PKX3_9TREM</name>
<sequence>MGSVVIEERAISRLLQHLKIDDYSGPDDIHLKIVEALLDVSEESLAILLDMSLKQSKLPRKENTTISSVYKAGGLKT</sequence>